<evidence type="ECO:0000313" key="9">
    <source>
        <dbReference type="Proteomes" id="UP000295560"/>
    </source>
</evidence>
<evidence type="ECO:0000313" key="8">
    <source>
        <dbReference type="EMBL" id="TCK25340.1"/>
    </source>
</evidence>
<evidence type="ECO:0000259" key="6">
    <source>
        <dbReference type="Pfam" id="PF01590"/>
    </source>
</evidence>
<evidence type="ECO:0000256" key="5">
    <source>
        <dbReference type="SAM" id="Phobius"/>
    </source>
</evidence>
<dbReference type="RefSeq" id="WP_165922155.1">
    <property type="nucleotide sequence ID" value="NZ_SMFZ01000001.1"/>
</dbReference>
<evidence type="ECO:0000256" key="4">
    <source>
        <dbReference type="SAM" id="MobiDB-lite"/>
    </source>
</evidence>
<dbReference type="PANTHER" id="PTHR24421">
    <property type="entry name" value="NITRATE/NITRITE SENSOR PROTEIN NARX-RELATED"/>
    <property type="match status" value="1"/>
</dbReference>
<organism evidence="8 9">
    <name type="scientific">Pseudonocardia endophytica</name>
    <dbReference type="NCBI Taxonomy" id="401976"/>
    <lineage>
        <taxon>Bacteria</taxon>
        <taxon>Bacillati</taxon>
        <taxon>Actinomycetota</taxon>
        <taxon>Actinomycetes</taxon>
        <taxon>Pseudonocardiales</taxon>
        <taxon>Pseudonocardiaceae</taxon>
        <taxon>Pseudonocardia</taxon>
    </lineage>
</organism>
<dbReference type="InterPro" id="IPR050482">
    <property type="entry name" value="Sensor_HK_TwoCompSys"/>
</dbReference>
<feature type="transmembrane region" description="Helical" evidence="5">
    <location>
        <begin position="295"/>
        <end position="316"/>
    </location>
</feature>
<evidence type="ECO:0000256" key="2">
    <source>
        <dbReference type="ARBA" id="ARBA00022777"/>
    </source>
</evidence>
<dbReference type="Pfam" id="PF02518">
    <property type="entry name" value="HATPase_c"/>
    <property type="match status" value="1"/>
</dbReference>
<dbReference type="CDD" id="cd16917">
    <property type="entry name" value="HATPase_UhpB-NarQ-NarX-like"/>
    <property type="match status" value="1"/>
</dbReference>
<feature type="transmembrane region" description="Helical" evidence="5">
    <location>
        <begin position="106"/>
        <end position="127"/>
    </location>
</feature>
<feature type="region of interest" description="Disordered" evidence="4">
    <location>
        <begin position="662"/>
        <end position="691"/>
    </location>
</feature>
<feature type="transmembrane region" description="Helical" evidence="5">
    <location>
        <begin position="165"/>
        <end position="190"/>
    </location>
</feature>
<feature type="domain" description="Histidine kinase/HSP90-like ATPase" evidence="7">
    <location>
        <begin position="588"/>
        <end position="675"/>
    </location>
</feature>
<dbReference type="SUPFAM" id="SSF55781">
    <property type="entry name" value="GAF domain-like"/>
    <property type="match status" value="1"/>
</dbReference>
<proteinExistence type="predicted"/>
<keyword evidence="2 8" id="KW-0418">Kinase</keyword>
<dbReference type="SUPFAM" id="SSF55874">
    <property type="entry name" value="ATPase domain of HSP90 chaperone/DNA topoisomerase II/histidine kinase"/>
    <property type="match status" value="1"/>
</dbReference>
<reference evidence="8 9" key="1">
    <citation type="submission" date="2019-03" db="EMBL/GenBank/DDBJ databases">
        <title>Sequencing the genomes of 1000 actinobacteria strains.</title>
        <authorList>
            <person name="Klenk H.-P."/>
        </authorList>
    </citation>
    <scope>NUCLEOTIDE SEQUENCE [LARGE SCALE GENOMIC DNA]</scope>
    <source>
        <strain evidence="8 9">DSM 44969</strain>
    </source>
</reference>
<keyword evidence="3" id="KW-0902">Two-component regulatory system</keyword>
<evidence type="ECO:0000259" key="7">
    <source>
        <dbReference type="Pfam" id="PF02518"/>
    </source>
</evidence>
<dbReference type="InterPro" id="IPR036890">
    <property type="entry name" value="HATPase_C_sf"/>
</dbReference>
<feature type="transmembrane region" description="Helical" evidence="5">
    <location>
        <begin position="73"/>
        <end position="94"/>
    </location>
</feature>
<keyword evidence="9" id="KW-1185">Reference proteome</keyword>
<dbReference type="Gene3D" id="3.30.450.40">
    <property type="match status" value="1"/>
</dbReference>
<dbReference type="Proteomes" id="UP000295560">
    <property type="component" value="Unassembled WGS sequence"/>
</dbReference>
<keyword evidence="5" id="KW-0812">Transmembrane</keyword>
<name>A0A4R1HX19_PSEEN</name>
<evidence type="ECO:0000256" key="3">
    <source>
        <dbReference type="ARBA" id="ARBA00023012"/>
    </source>
</evidence>
<dbReference type="AlphaFoldDB" id="A0A4R1HX19"/>
<dbReference type="PANTHER" id="PTHR24421:SF61">
    <property type="entry name" value="OXYGEN SENSOR HISTIDINE KINASE NREB"/>
    <property type="match status" value="1"/>
</dbReference>
<keyword evidence="5" id="KW-1133">Transmembrane helix</keyword>
<keyword evidence="1" id="KW-0808">Transferase</keyword>
<dbReference type="Pfam" id="PF01590">
    <property type="entry name" value="GAF"/>
    <property type="match status" value="1"/>
</dbReference>
<evidence type="ECO:0000256" key="1">
    <source>
        <dbReference type="ARBA" id="ARBA00022679"/>
    </source>
</evidence>
<dbReference type="GO" id="GO:0000160">
    <property type="term" value="P:phosphorelay signal transduction system"/>
    <property type="evidence" value="ECO:0007669"/>
    <property type="project" value="UniProtKB-KW"/>
</dbReference>
<protein>
    <submittedName>
        <fullName evidence="8">Signal transduction histidine kinase</fullName>
    </submittedName>
</protein>
<feature type="transmembrane region" description="Helical" evidence="5">
    <location>
        <begin position="202"/>
        <end position="220"/>
    </location>
</feature>
<sequence>MSTAERPDATLPLPNALGYGVAVVAVAGVVVQGVAVAAGRASLAGALASFDLYTMAFAAVLGALILRQRPGHVIGWTLVGIGGVDAVFGFGRLYRLYTGLGFDDDPVHFLWVLIGAGVLIALPQLFPDGRLLSRRWWPVAAYGVATTVLLAVGIALDPAEDDGTALIAVASPLYASAILAGLVPLVVRFRRSTGARRQQFKWVFYGFAVGGPPFAVAIAAGLSEAAVAVTVLLLMVAVPGAMTVAVLRYRLYDIDVVISRTLLVAGLAAFITVAYVAIVVGIGSLIGRTGAEPDLTLSLVATAAVAVAFAPVRLALQRIANRLVYGRRATPYDVLSGFATRIGAAEPSPDTLARLAGLMAGGTGAHPARVWLRVGRQLRPAATWPDRDPVDDAPAPVDTAASTRLPDADLAVPVHDRGELLGVLTIAKPRGERVTDADTDLVGRLAAAAGVVLRNLRLDAELAERLSDIEASRRRLVVAQDEARRRIEADLAGGARAHLAGLRDELADLARHADPAAAPKTAGLLTGLVGQAGGALATLDGLAAGIYPPRLAADGPAAALAEQARRAGLPVVVDADGVGRYPPDVEAAAYFCVLEALQNVAKYAGASSARVRLSDDGTSFRFAVVDDGAGFDAATTARGTGLQGMADRLDTVGGALTVSSVPGSGTTVTGEIPVEGSATPAPQRTPAGARA</sequence>
<dbReference type="InterPro" id="IPR029016">
    <property type="entry name" value="GAF-like_dom_sf"/>
</dbReference>
<keyword evidence="5" id="KW-0472">Membrane</keyword>
<dbReference type="InterPro" id="IPR003018">
    <property type="entry name" value="GAF"/>
</dbReference>
<gene>
    <name evidence="8" type="ORF">EV378_1144</name>
</gene>
<dbReference type="InterPro" id="IPR003594">
    <property type="entry name" value="HATPase_dom"/>
</dbReference>
<feature type="transmembrane region" description="Helical" evidence="5">
    <location>
        <begin position="226"/>
        <end position="249"/>
    </location>
</feature>
<comment type="caution">
    <text evidence="8">The sequence shown here is derived from an EMBL/GenBank/DDBJ whole genome shotgun (WGS) entry which is preliminary data.</text>
</comment>
<feature type="transmembrane region" description="Helical" evidence="5">
    <location>
        <begin position="16"/>
        <end position="38"/>
    </location>
</feature>
<feature type="transmembrane region" description="Helical" evidence="5">
    <location>
        <begin position="261"/>
        <end position="283"/>
    </location>
</feature>
<feature type="domain" description="GAF" evidence="6">
    <location>
        <begin position="408"/>
        <end position="452"/>
    </location>
</feature>
<dbReference type="Gene3D" id="3.30.565.10">
    <property type="entry name" value="Histidine kinase-like ATPase, C-terminal domain"/>
    <property type="match status" value="1"/>
</dbReference>
<accession>A0A4R1HX19</accession>
<feature type="transmembrane region" description="Helical" evidence="5">
    <location>
        <begin position="44"/>
        <end position="66"/>
    </location>
</feature>
<feature type="transmembrane region" description="Helical" evidence="5">
    <location>
        <begin position="139"/>
        <end position="159"/>
    </location>
</feature>
<dbReference type="GO" id="GO:0016301">
    <property type="term" value="F:kinase activity"/>
    <property type="evidence" value="ECO:0007669"/>
    <property type="project" value="UniProtKB-KW"/>
</dbReference>
<dbReference type="EMBL" id="SMFZ01000001">
    <property type="protein sequence ID" value="TCK25340.1"/>
    <property type="molecule type" value="Genomic_DNA"/>
</dbReference>